<name>A0A5C6A755_9BACT</name>
<proteinExistence type="predicted"/>
<accession>A0A5C6A755</accession>
<keyword evidence="2" id="KW-1185">Reference proteome</keyword>
<dbReference type="Proteomes" id="UP000316213">
    <property type="component" value="Unassembled WGS sequence"/>
</dbReference>
<dbReference type="AlphaFoldDB" id="A0A5C6A755"/>
<comment type="caution">
    <text evidence="1">The sequence shown here is derived from an EMBL/GenBank/DDBJ whole genome shotgun (WGS) entry which is preliminary data.</text>
</comment>
<reference evidence="1 2" key="1">
    <citation type="submission" date="2019-02" db="EMBL/GenBank/DDBJ databases">
        <title>Deep-cultivation of Planctomycetes and their phenomic and genomic characterization uncovers novel biology.</title>
        <authorList>
            <person name="Wiegand S."/>
            <person name="Jogler M."/>
            <person name="Boedeker C."/>
            <person name="Pinto D."/>
            <person name="Vollmers J."/>
            <person name="Rivas-Marin E."/>
            <person name="Kohn T."/>
            <person name="Peeters S.H."/>
            <person name="Heuer A."/>
            <person name="Rast P."/>
            <person name="Oberbeckmann S."/>
            <person name="Bunk B."/>
            <person name="Jeske O."/>
            <person name="Meyerdierks A."/>
            <person name="Storesund J.E."/>
            <person name="Kallscheuer N."/>
            <person name="Luecker S."/>
            <person name="Lage O.M."/>
            <person name="Pohl T."/>
            <person name="Merkel B.J."/>
            <person name="Hornburger P."/>
            <person name="Mueller R.-W."/>
            <person name="Bruemmer F."/>
            <person name="Labrenz M."/>
            <person name="Spormann A.M."/>
            <person name="Op Den Camp H."/>
            <person name="Overmann J."/>
            <person name="Amann R."/>
            <person name="Jetten M.S.M."/>
            <person name="Mascher T."/>
            <person name="Medema M.H."/>
            <person name="Devos D.P."/>
            <person name="Kaster A.-K."/>
            <person name="Ovreas L."/>
            <person name="Rohde M."/>
            <person name="Galperin M.Y."/>
            <person name="Jogler C."/>
        </authorList>
    </citation>
    <scope>NUCLEOTIDE SEQUENCE [LARGE SCALE GENOMIC DNA]</scope>
    <source>
        <strain evidence="1 2">Pla100</strain>
    </source>
</reference>
<dbReference type="EMBL" id="SJPM01000007">
    <property type="protein sequence ID" value="TWT94911.1"/>
    <property type="molecule type" value="Genomic_DNA"/>
</dbReference>
<sequence length="46" mass="5246">MGEVQRNLSIRSRHCLASSGLGNAFMVFSWRWKQTCHAKPPVNMGR</sequence>
<gene>
    <name evidence="1" type="ORF">Pla100_34840</name>
</gene>
<evidence type="ECO:0000313" key="1">
    <source>
        <dbReference type="EMBL" id="TWT94911.1"/>
    </source>
</evidence>
<protein>
    <submittedName>
        <fullName evidence="1">Uncharacterized protein</fullName>
    </submittedName>
</protein>
<organism evidence="1 2">
    <name type="scientific">Neorhodopirellula pilleata</name>
    <dbReference type="NCBI Taxonomy" id="2714738"/>
    <lineage>
        <taxon>Bacteria</taxon>
        <taxon>Pseudomonadati</taxon>
        <taxon>Planctomycetota</taxon>
        <taxon>Planctomycetia</taxon>
        <taxon>Pirellulales</taxon>
        <taxon>Pirellulaceae</taxon>
        <taxon>Neorhodopirellula</taxon>
    </lineage>
</organism>
<evidence type="ECO:0000313" key="2">
    <source>
        <dbReference type="Proteomes" id="UP000316213"/>
    </source>
</evidence>